<evidence type="ECO:0000256" key="3">
    <source>
        <dbReference type="ARBA" id="ARBA00023014"/>
    </source>
</evidence>
<dbReference type="InterPro" id="IPR027631">
    <property type="entry name" value="Mono_FeFe_hydrog"/>
</dbReference>
<evidence type="ECO:0000256" key="2">
    <source>
        <dbReference type="ARBA" id="ARBA00023004"/>
    </source>
</evidence>
<accession>A0ABY5HXL1</accession>
<dbReference type="EMBL" id="CP038802">
    <property type="protein sequence ID" value="UTY28862.1"/>
    <property type="molecule type" value="Genomic_DNA"/>
</dbReference>
<keyword evidence="6" id="KW-1185">Reference proteome</keyword>
<proteinExistence type="predicted"/>
<dbReference type="PANTHER" id="PTHR11615">
    <property type="entry name" value="NITRATE, FORMATE, IRON DEHYDROGENASE"/>
    <property type="match status" value="1"/>
</dbReference>
<dbReference type="Gene3D" id="3.30.70.20">
    <property type="match status" value="2"/>
</dbReference>
<evidence type="ECO:0000259" key="4">
    <source>
        <dbReference type="PROSITE" id="PS51379"/>
    </source>
</evidence>
<dbReference type="Proteomes" id="UP001059401">
    <property type="component" value="Chromosome"/>
</dbReference>
<sequence length="494" mass="54492">MLNINNNTSNIKREILVRIAKLQLEDKLEEGVHYIPREMVPRNSTPIRCCIFHDREIMRHRVIARLGCSLENYDEEKTLAEFAKEALEREKPTWPMLTVLDEACNACVRSKYMITNACQACVARPCMMNCPKTAITISEGRARIDEVKCINCGICLKNCPYHAVIKIPVPCEESCPVGAISKDENGKERIDYHKCIFCGNCMRECPFGAMMDKGQIVDVIKHLMSGKNVSALYAPAVAAQFKTVPGQLESALKKAGFNKVWEVAIGADITADREASEFEERMESGHILMTTSCCPAYVRAVKKHVPVLVPCISDTRSPMHYTAELAKKEDPGCVTVFIGPCLAKRREGLEDEFVDYVLSIEELGALLTAKEIDISKEEALPGTITPTSSGRGFATSGGVAEAVRVRLKKPENLRPVLINGLNKEGMKQLASYGKIQSGELPHDSSTPNLVEVMSCEGGCIGGPSVITNQKLAASQLKKYADEGLSYLREKDLTQ</sequence>
<dbReference type="Pfam" id="PF12837">
    <property type="entry name" value="Fer4_6"/>
    <property type="match status" value="1"/>
</dbReference>
<dbReference type="Gene3D" id="3.40.950.10">
    <property type="entry name" value="Fe-only Hydrogenase (Larger Subunit), Chain L, domain 3"/>
    <property type="match status" value="1"/>
</dbReference>
<feature type="domain" description="4Fe-4S ferredoxin-type" evidence="4">
    <location>
        <begin position="186"/>
        <end position="215"/>
    </location>
</feature>
<evidence type="ECO:0000313" key="5">
    <source>
        <dbReference type="EMBL" id="UTY28862.1"/>
    </source>
</evidence>
<name>A0ABY5HXL1_9SPIR</name>
<dbReference type="NCBIfam" id="TIGR04105">
    <property type="entry name" value="FeFe_hydrog_B1"/>
    <property type="match status" value="1"/>
</dbReference>
<dbReference type="InterPro" id="IPR009016">
    <property type="entry name" value="Fe_hydrogenase"/>
</dbReference>
<dbReference type="InterPro" id="IPR050340">
    <property type="entry name" value="Cytosolic_Fe-S_CAF"/>
</dbReference>
<keyword evidence="2" id="KW-0408">Iron</keyword>
<gene>
    <name evidence="5" type="ORF">E4N76_07575</name>
</gene>
<dbReference type="Pfam" id="PF00037">
    <property type="entry name" value="Fer4"/>
    <property type="match status" value="1"/>
</dbReference>
<dbReference type="SUPFAM" id="SSF53920">
    <property type="entry name" value="Fe-only hydrogenase"/>
    <property type="match status" value="1"/>
</dbReference>
<dbReference type="InterPro" id="IPR004108">
    <property type="entry name" value="Fe_hydrogenase_lsu_C"/>
</dbReference>
<dbReference type="Pfam" id="PF02906">
    <property type="entry name" value="Fe_hyd_lg_C"/>
    <property type="match status" value="1"/>
</dbReference>
<keyword evidence="1" id="KW-0479">Metal-binding</keyword>
<protein>
    <submittedName>
        <fullName evidence="5">4Fe-4S dicluster domain-containing protein</fullName>
    </submittedName>
</protein>
<organism evidence="5 6">
    <name type="scientific">Treponema putidum</name>
    <dbReference type="NCBI Taxonomy" id="221027"/>
    <lineage>
        <taxon>Bacteria</taxon>
        <taxon>Pseudomonadati</taxon>
        <taxon>Spirochaetota</taxon>
        <taxon>Spirochaetia</taxon>
        <taxon>Spirochaetales</taxon>
        <taxon>Treponemataceae</taxon>
        <taxon>Treponema</taxon>
    </lineage>
</organism>
<dbReference type="SUPFAM" id="SSF46548">
    <property type="entry name" value="alpha-helical ferredoxin"/>
    <property type="match status" value="1"/>
</dbReference>
<dbReference type="InterPro" id="IPR017896">
    <property type="entry name" value="4Fe4S_Fe-S-bd"/>
</dbReference>
<reference evidence="5" key="1">
    <citation type="submission" date="2019-04" db="EMBL/GenBank/DDBJ databases">
        <title>Whole genome sequencing of oral phylogroup 2 treponemes.</title>
        <authorList>
            <person name="Chan Y."/>
            <person name="Zeng H.H."/>
            <person name="Yu X.L."/>
            <person name="Leung W.K."/>
            <person name="Watt R.M."/>
        </authorList>
    </citation>
    <scope>NUCLEOTIDE SEQUENCE</scope>
    <source>
        <strain evidence="5">OMZ 847</strain>
    </source>
</reference>
<evidence type="ECO:0000313" key="6">
    <source>
        <dbReference type="Proteomes" id="UP001059401"/>
    </source>
</evidence>
<evidence type="ECO:0000256" key="1">
    <source>
        <dbReference type="ARBA" id="ARBA00022723"/>
    </source>
</evidence>
<dbReference type="PROSITE" id="PS51379">
    <property type="entry name" value="4FE4S_FER_2"/>
    <property type="match status" value="2"/>
</dbReference>
<dbReference type="RefSeq" id="WP_255804709.1">
    <property type="nucleotide sequence ID" value="NZ_CP038802.1"/>
</dbReference>
<feature type="domain" description="4Fe-4S ferredoxin-type" evidence="4">
    <location>
        <begin position="140"/>
        <end position="169"/>
    </location>
</feature>
<keyword evidence="3" id="KW-0411">Iron-sulfur</keyword>
<dbReference type="InterPro" id="IPR017900">
    <property type="entry name" value="4Fe4S_Fe_S_CS"/>
</dbReference>
<dbReference type="PROSITE" id="PS00198">
    <property type="entry name" value="4FE4S_FER_1"/>
    <property type="match status" value="1"/>
</dbReference>